<dbReference type="EMBL" id="BT136363">
    <property type="protein sequence ID" value="AFK36158.1"/>
    <property type="molecule type" value="mRNA"/>
</dbReference>
<evidence type="ECO:0000313" key="1">
    <source>
        <dbReference type="EMBL" id="AFK36158.1"/>
    </source>
</evidence>
<protein>
    <submittedName>
        <fullName evidence="1">Uncharacterized protein</fullName>
    </submittedName>
</protein>
<reference evidence="1" key="1">
    <citation type="submission" date="2012-05" db="EMBL/GenBank/DDBJ databases">
        <authorList>
            <person name="Krishnakumar V."/>
            <person name="Cheung F."/>
            <person name="Xiao Y."/>
            <person name="Chan A."/>
            <person name="Moskal W.A."/>
            <person name="Town C.D."/>
        </authorList>
    </citation>
    <scope>NUCLEOTIDE SEQUENCE</scope>
</reference>
<sequence>MNLLLQRSSRCHFQTNPSFIHLARCIVYKKLSFGVKGFIRNVDVVP</sequence>
<accession>I3S7B6</accession>
<name>I3S7B6_LOTJA</name>
<organism evidence="1">
    <name type="scientific">Lotus japonicus</name>
    <name type="common">Lotus corniculatus var. japonicus</name>
    <dbReference type="NCBI Taxonomy" id="34305"/>
    <lineage>
        <taxon>Eukaryota</taxon>
        <taxon>Viridiplantae</taxon>
        <taxon>Streptophyta</taxon>
        <taxon>Embryophyta</taxon>
        <taxon>Tracheophyta</taxon>
        <taxon>Spermatophyta</taxon>
        <taxon>Magnoliopsida</taxon>
        <taxon>eudicotyledons</taxon>
        <taxon>Gunneridae</taxon>
        <taxon>Pentapetalae</taxon>
        <taxon>rosids</taxon>
        <taxon>fabids</taxon>
        <taxon>Fabales</taxon>
        <taxon>Fabaceae</taxon>
        <taxon>Papilionoideae</taxon>
        <taxon>50 kb inversion clade</taxon>
        <taxon>NPAAA clade</taxon>
        <taxon>Hologalegina</taxon>
        <taxon>robinioid clade</taxon>
        <taxon>Loteae</taxon>
        <taxon>Lotus</taxon>
    </lineage>
</organism>
<proteinExistence type="evidence at transcript level"/>
<dbReference type="AlphaFoldDB" id="I3S7B6"/>